<evidence type="ECO:0000313" key="6">
    <source>
        <dbReference type="EMBL" id="OAY68759.1"/>
    </source>
</evidence>
<organism evidence="6 7">
    <name type="scientific">Ananas comosus</name>
    <name type="common">Pineapple</name>
    <name type="synonym">Ananas ananas</name>
    <dbReference type="NCBI Taxonomy" id="4615"/>
    <lineage>
        <taxon>Eukaryota</taxon>
        <taxon>Viridiplantae</taxon>
        <taxon>Streptophyta</taxon>
        <taxon>Embryophyta</taxon>
        <taxon>Tracheophyta</taxon>
        <taxon>Spermatophyta</taxon>
        <taxon>Magnoliopsida</taxon>
        <taxon>Liliopsida</taxon>
        <taxon>Poales</taxon>
        <taxon>Bromeliaceae</taxon>
        <taxon>Bromelioideae</taxon>
        <taxon>Ananas</taxon>
    </lineage>
</organism>
<dbReference type="Pfam" id="PF04570">
    <property type="entry name" value="zf-FLZ"/>
    <property type="match status" value="1"/>
</dbReference>
<feature type="zinc finger region" description="FLZ-type" evidence="3">
    <location>
        <begin position="193"/>
        <end position="237"/>
    </location>
</feature>
<protein>
    <recommendedName>
        <fullName evidence="5">FLZ-type domain-containing protein</fullName>
    </recommendedName>
</protein>
<feature type="domain" description="FLZ-type" evidence="5">
    <location>
        <begin position="193"/>
        <end position="237"/>
    </location>
</feature>
<name>A0A199UVH9_ANACO</name>
<dbReference type="PROSITE" id="PS51795">
    <property type="entry name" value="ZF_FLZ"/>
    <property type="match status" value="1"/>
</dbReference>
<dbReference type="STRING" id="4615.A0A199UVH9"/>
<feature type="region of interest" description="Disordered" evidence="4">
    <location>
        <begin position="35"/>
        <end position="55"/>
    </location>
</feature>
<keyword evidence="2" id="KW-0479">Metal-binding</keyword>
<gene>
    <name evidence="6" type="ORF">ACMD2_09727</name>
</gene>
<dbReference type="GO" id="GO:0046872">
    <property type="term" value="F:metal ion binding"/>
    <property type="evidence" value="ECO:0007669"/>
    <property type="project" value="UniProtKB-KW"/>
</dbReference>
<feature type="region of interest" description="Disordered" evidence="4">
    <location>
        <begin position="238"/>
        <end position="260"/>
    </location>
</feature>
<evidence type="ECO:0000256" key="1">
    <source>
        <dbReference type="ARBA" id="ARBA00009374"/>
    </source>
</evidence>
<comment type="similarity">
    <text evidence="1">Belongs to the FLZ family.</text>
</comment>
<reference evidence="6 7" key="1">
    <citation type="journal article" date="2016" name="DNA Res.">
        <title>The draft genome of MD-2 pineapple using hybrid error correction of long reads.</title>
        <authorList>
            <person name="Redwan R.M."/>
            <person name="Saidin A."/>
            <person name="Kumar S.V."/>
        </authorList>
    </citation>
    <scope>NUCLEOTIDE SEQUENCE [LARGE SCALE GENOMIC DNA]</scope>
    <source>
        <strain evidence="7">cv. MD2</strain>
        <tissue evidence="6">Leaf</tissue>
    </source>
</reference>
<feature type="compositionally biased region" description="Basic and acidic residues" evidence="4">
    <location>
        <begin position="238"/>
        <end position="249"/>
    </location>
</feature>
<comment type="caution">
    <text evidence="6">The sequence shown here is derived from an EMBL/GenBank/DDBJ whole genome shotgun (WGS) entry which is preliminary data.</text>
</comment>
<dbReference type="EMBL" id="LSRQ01004765">
    <property type="protein sequence ID" value="OAY68759.1"/>
    <property type="molecule type" value="Genomic_DNA"/>
</dbReference>
<evidence type="ECO:0000313" key="7">
    <source>
        <dbReference type="Proteomes" id="UP000092600"/>
    </source>
</evidence>
<dbReference type="InterPro" id="IPR044585">
    <property type="entry name" value="FLZ10/11"/>
</dbReference>
<dbReference type="PANTHER" id="PTHR46868">
    <property type="entry name" value="FCS-LIKE ZINC FINGER 11"/>
    <property type="match status" value="1"/>
</dbReference>
<dbReference type="AlphaFoldDB" id="A0A199UVH9"/>
<dbReference type="InterPro" id="IPR007650">
    <property type="entry name" value="Zf-FLZ_dom"/>
</dbReference>
<dbReference type="Proteomes" id="UP000092600">
    <property type="component" value="Unassembled WGS sequence"/>
</dbReference>
<accession>A0A199UVH9</accession>
<sequence length="260" mass="28624">MHGKKSSTVESQGSAFFRVPGLITRLSTKNMLETDSAWSPTSPLEHKPFPNSGTSSSVKSLIKPLDLKSWDCNSVGLGLVNSLADDTAPWSHTVLLGLEARMNTLSSKFNLNLLECNPESSLEATNTALQARNSILVSEIVDSEDYTCVISRGPNPKTTHIFGDFILETRTEEIVSPLAVESSEEPILEPCGGIFGMCGYCKKTLGEGEDIYMFRGEEAFCSSDCRERFIKEEIEEEMNTKHSMDDHQKHGTSTVLSFSK</sequence>
<evidence type="ECO:0000256" key="4">
    <source>
        <dbReference type="SAM" id="MobiDB-lite"/>
    </source>
</evidence>
<evidence type="ECO:0000259" key="5">
    <source>
        <dbReference type="PROSITE" id="PS51795"/>
    </source>
</evidence>
<proteinExistence type="inferred from homology"/>
<evidence type="ECO:0000256" key="3">
    <source>
        <dbReference type="PROSITE-ProRule" id="PRU01131"/>
    </source>
</evidence>
<evidence type="ECO:0000256" key="2">
    <source>
        <dbReference type="ARBA" id="ARBA00022723"/>
    </source>
</evidence>
<dbReference type="PANTHER" id="PTHR46868:SF3">
    <property type="entry name" value="FCS-LIKE ZINC FINGER 11"/>
    <property type="match status" value="1"/>
</dbReference>
<feature type="compositionally biased region" description="Polar residues" evidence="4">
    <location>
        <begin position="251"/>
        <end position="260"/>
    </location>
</feature>